<reference evidence="1 2" key="1">
    <citation type="submission" date="2016-10" db="EMBL/GenBank/DDBJ databases">
        <authorList>
            <person name="de Groot N.N."/>
        </authorList>
    </citation>
    <scope>NUCLEOTIDE SEQUENCE [LARGE SCALE GENOMIC DNA]</scope>
    <source>
        <strain evidence="1 2">YAD2003</strain>
    </source>
</reference>
<organism evidence="1 2">
    <name type="scientific">Ruminococcus flavefaciens</name>
    <dbReference type="NCBI Taxonomy" id="1265"/>
    <lineage>
        <taxon>Bacteria</taxon>
        <taxon>Bacillati</taxon>
        <taxon>Bacillota</taxon>
        <taxon>Clostridia</taxon>
        <taxon>Eubacteriales</taxon>
        <taxon>Oscillospiraceae</taxon>
        <taxon>Ruminococcus</taxon>
    </lineage>
</organism>
<evidence type="ECO:0000313" key="2">
    <source>
        <dbReference type="Proteomes" id="UP000183190"/>
    </source>
</evidence>
<dbReference type="RefSeq" id="WP_074714645.1">
    <property type="nucleotide sequence ID" value="NZ_FNWV01000002.1"/>
</dbReference>
<dbReference type="OrthoDB" id="1817973at2"/>
<name>A0A1H6IIJ3_RUMFL</name>
<proteinExistence type="predicted"/>
<sequence>MSEETDFFDKIIDEKTVEKISEDYPVLSDEEKDRIFSLVERKLNIDKVENSDHSEDVSGVEEYIRPRWMNIISIAASAAVVFGGIGSSVCLMRNMKPGISDTPSPEVVDETETSSAETPIVSVQTSTAAGKNNDPVQKTTKAVEDQLAEKAVKTIENKPHSNAVVAVPLNNNESAAEQLNDIVTDADISESENIEPQIIVRADVPVTTTVVNTDYEIIQTTAVQIADENEKLIEVAESIIADYDGIRNIEDVNLPVIEGSTINVTHQMVTPSGDGVYNRLLEYGQVDPDVYSDMETLKEHFYSVMCSSMTETDLFGDEFFSGSSPEGIVVDRAYSYITYDGKLYRLMGNEKHELEPLPYENAVVYNVSENAFTAKKNYIDLTDGSTVEVHFGVVRDYKANKWSLLKVSLD</sequence>
<dbReference type="Proteomes" id="UP000183190">
    <property type="component" value="Unassembled WGS sequence"/>
</dbReference>
<dbReference type="EMBL" id="FNWV01000002">
    <property type="protein sequence ID" value="SEH47047.1"/>
    <property type="molecule type" value="Genomic_DNA"/>
</dbReference>
<protein>
    <submittedName>
        <fullName evidence="1">Uncharacterized protein</fullName>
    </submittedName>
</protein>
<dbReference type="AlphaFoldDB" id="A0A1H6IIJ3"/>
<evidence type="ECO:0000313" key="1">
    <source>
        <dbReference type="EMBL" id="SEH47047.1"/>
    </source>
</evidence>
<accession>A0A1H6IIJ3</accession>
<gene>
    <name evidence="1" type="ORF">SAMN02910265_00862</name>
</gene>